<proteinExistence type="inferred from homology"/>
<comment type="similarity">
    <text evidence="1">Belongs to the sigma-54 factor family.</text>
</comment>
<evidence type="ECO:0000313" key="12">
    <source>
        <dbReference type="Proteomes" id="UP001205919"/>
    </source>
</evidence>
<dbReference type="PANTHER" id="PTHR32248">
    <property type="entry name" value="RNA POLYMERASE SIGMA-54 FACTOR"/>
    <property type="match status" value="1"/>
</dbReference>
<comment type="caution">
    <text evidence="11">The sequence shown here is derived from an EMBL/GenBank/DDBJ whole genome shotgun (WGS) entry which is preliminary data.</text>
</comment>
<evidence type="ECO:0000256" key="2">
    <source>
        <dbReference type="ARBA" id="ARBA00022478"/>
    </source>
</evidence>
<dbReference type="GO" id="GO:0003677">
    <property type="term" value="F:DNA binding"/>
    <property type="evidence" value="ECO:0007669"/>
    <property type="project" value="UniProtKB-KW"/>
</dbReference>
<dbReference type="InterPro" id="IPR036388">
    <property type="entry name" value="WH-like_DNA-bd_sf"/>
</dbReference>
<evidence type="ECO:0000256" key="3">
    <source>
        <dbReference type="ARBA" id="ARBA00022679"/>
    </source>
</evidence>
<protein>
    <recommendedName>
        <fullName evidence="13">RNA polymerase sigma factor 54 DNA-binding domain-containing protein</fullName>
    </recommendedName>
</protein>
<evidence type="ECO:0000256" key="4">
    <source>
        <dbReference type="ARBA" id="ARBA00022695"/>
    </source>
</evidence>
<dbReference type="InterPro" id="IPR007634">
    <property type="entry name" value="RNA_pol_sigma_54_DNA-bd"/>
</dbReference>
<dbReference type="SUPFAM" id="SSF46894">
    <property type="entry name" value="C-terminal effector domain of the bipartite response regulators"/>
    <property type="match status" value="1"/>
</dbReference>
<evidence type="ECO:0000259" key="10">
    <source>
        <dbReference type="Pfam" id="PF04963"/>
    </source>
</evidence>
<dbReference type="InterPro" id="IPR000394">
    <property type="entry name" value="RNA_pol_sigma_54"/>
</dbReference>
<dbReference type="PROSITE" id="PS50044">
    <property type="entry name" value="SIGMA54_3"/>
    <property type="match status" value="1"/>
</dbReference>
<dbReference type="Proteomes" id="UP001205919">
    <property type="component" value="Unassembled WGS sequence"/>
</dbReference>
<reference evidence="11 12" key="1">
    <citation type="submission" date="2022-06" db="EMBL/GenBank/DDBJ databases">
        <title>Isolation of gut microbiota from human fecal samples.</title>
        <authorList>
            <person name="Pamer E.G."/>
            <person name="Barat B."/>
            <person name="Waligurski E."/>
            <person name="Medina S."/>
            <person name="Paddock L."/>
            <person name="Mostad J."/>
        </authorList>
    </citation>
    <scope>NUCLEOTIDE SEQUENCE [LARGE SCALE GENOMIC DNA]</scope>
    <source>
        <strain evidence="11 12">DFI.9.90</strain>
    </source>
</reference>
<dbReference type="AlphaFoldDB" id="A0AAW5K2S4"/>
<evidence type="ECO:0008006" key="13">
    <source>
        <dbReference type="Google" id="ProtNLM"/>
    </source>
</evidence>
<evidence type="ECO:0000256" key="8">
    <source>
        <dbReference type="ARBA" id="ARBA00023163"/>
    </source>
</evidence>
<evidence type="ECO:0000313" key="11">
    <source>
        <dbReference type="EMBL" id="MCQ4812868.1"/>
    </source>
</evidence>
<keyword evidence="8" id="KW-0804">Transcription</keyword>
<keyword evidence="7" id="KW-0238">DNA-binding</keyword>
<evidence type="ECO:0000256" key="7">
    <source>
        <dbReference type="ARBA" id="ARBA00023125"/>
    </source>
</evidence>
<evidence type="ECO:0000256" key="5">
    <source>
        <dbReference type="ARBA" id="ARBA00023015"/>
    </source>
</evidence>
<feature type="domain" description="RNA polymerase sigma factor 54 core-binding" evidence="10">
    <location>
        <begin position="106"/>
        <end position="248"/>
    </location>
</feature>
<name>A0AAW5K2S4_9BACT</name>
<keyword evidence="6" id="KW-0731">Sigma factor</keyword>
<dbReference type="GO" id="GO:0016987">
    <property type="term" value="F:sigma factor activity"/>
    <property type="evidence" value="ECO:0007669"/>
    <property type="project" value="UniProtKB-KW"/>
</dbReference>
<dbReference type="Pfam" id="PF04963">
    <property type="entry name" value="Sigma54_CBD"/>
    <property type="match status" value="1"/>
</dbReference>
<dbReference type="RefSeq" id="WP_008711982.1">
    <property type="nucleotide sequence ID" value="NZ_CABKQM010000008.1"/>
</dbReference>
<keyword evidence="2" id="KW-0240">DNA-directed RNA polymerase</keyword>
<evidence type="ECO:0000256" key="6">
    <source>
        <dbReference type="ARBA" id="ARBA00023082"/>
    </source>
</evidence>
<organism evidence="11 12">
    <name type="scientific">Cloacibacillus evryensis</name>
    <dbReference type="NCBI Taxonomy" id="508460"/>
    <lineage>
        <taxon>Bacteria</taxon>
        <taxon>Thermotogati</taxon>
        <taxon>Synergistota</taxon>
        <taxon>Synergistia</taxon>
        <taxon>Synergistales</taxon>
        <taxon>Synergistaceae</taxon>
        <taxon>Cloacibacillus</taxon>
    </lineage>
</organism>
<keyword evidence="5" id="KW-0805">Transcription regulation</keyword>
<dbReference type="Pfam" id="PF04552">
    <property type="entry name" value="Sigma54_DBD"/>
    <property type="match status" value="1"/>
</dbReference>
<dbReference type="GO" id="GO:0000428">
    <property type="term" value="C:DNA-directed RNA polymerase complex"/>
    <property type="evidence" value="ECO:0007669"/>
    <property type="project" value="UniProtKB-KW"/>
</dbReference>
<gene>
    <name evidence="11" type="ORF">NE630_00350</name>
</gene>
<dbReference type="InterPro" id="IPR007046">
    <property type="entry name" value="RNA_pol_sigma_54_core-bd"/>
</dbReference>
<dbReference type="Gene3D" id="1.10.10.10">
    <property type="entry name" value="Winged helix-like DNA-binding domain superfamily/Winged helix DNA-binding domain"/>
    <property type="match status" value="1"/>
</dbReference>
<dbReference type="GO" id="GO:0016779">
    <property type="term" value="F:nucleotidyltransferase activity"/>
    <property type="evidence" value="ECO:0007669"/>
    <property type="project" value="UniProtKB-KW"/>
</dbReference>
<keyword evidence="12" id="KW-1185">Reference proteome</keyword>
<dbReference type="PANTHER" id="PTHR32248:SF4">
    <property type="entry name" value="RNA POLYMERASE SIGMA-54 FACTOR"/>
    <property type="match status" value="1"/>
</dbReference>
<dbReference type="GO" id="GO:0006352">
    <property type="term" value="P:DNA-templated transcription initiation"/>
    <property type="evidence" value="ECO:0007669"/>
    <property type="project" value="InterPro"/>
</dbReference>
<keyword evidence="3" id="KW-0808">Transferase</keyword>
<keyword evidence="4" id="KW-0548">Nucleotidyltransferase</keyword>
<sequence length="409" mass="44699">MNELKLLHRIHGAHKLSPKAFLGGNLLLAPAAELTGLCRTLAGDNALIRFSPPRGSSSRIEDFEDFYENIAENPSIDAALHPQICVCPGFASFTGAAASPAFWSALLDGRGFLNSTPEEAAALAGIGDEEARRFIKSLQDYVEPAGLFAAGLKESLLIQMKRAGLEGSPAWRLLSEGSDALLSGRADEWGSSRGLGKDQIESALRLLRGLDPAPGKNFAPTAFTVPDIEFAIAGEKITPRLIVENMPLVENCFDEFENFSGELLREKWLRGEWRAARETLKKLGMRYRTLLRAALFLLSVQREKIMTPSLPPKPLTYGDAAAALSLHTSTLYRAMQNTACLIRGTSYPMRVFFSRAAAADKNFSIASLRTEIAAMRARGLTNREIGERLGLPTRTVAWHSAKIKAACRR</sequence>
<dbReference type="GO" id="GO:0001216">
    <property type="term" value="F:DNA-binding transcription activator activity"/>
    <property type="evidence" value="ECO:0007669"/>
    <property type="project" value="InterPro"/>
</dbReference>
<accession>A0AAW5K2S4</accession>
<evidence type="ECO:0000256" key="1">
    <source>
        <dbReference type="ARBA" id="ARBA00008798"/>
    </source>
</evidence>
<dbReference type="EMBL" id="JANFYT010000001">
    <property type="protein sequence ID" value="MCQ4812868.1"/>
    <property type="molecule type" value="Genomic_DNA"/>
</dbReference>
<evidence type="ECO:0000259" key="9">
    <source>
        <dbReference type="Pfam" id="PF04552"/>
    </source>
</evidence>
<feature type="domain" description="RNA polymerase sigma factor 54 DNA-binding" evidence="9">
    <location>
        <begin position="267"/>
        <end position="375"/>
    </location>
</feature>
<dbReference type="InterPro" id="IPR016032">
    <property type="entry name" value="Sig_transdc_resp-reg_C-effctor"/>
</dbReference>